<comment type="caution">
    <text evidence="1">The sequence shown here is derived from an EMBL/GenBank/DDBJ whole genome shotgun (WGS) entry which is preliminary data.</text>
</comment>
<accession>A0AAW2GVH8</accession>
<keyword evidence="2" id="KW-1185">Reference proteome</keyword>
<proteinExistence type="predicted"/>
<reference evidence="1 2" key="1">
    <citation type="submission" date="2023-03" db="EMBL/GenBank/DDBJ databases">
        <title>High recombination rates correlate with genetic variation in Cardiocondyla obscurior ants.</title>
        <authorList>
            <person name="Errbii M."/>
        </authorList>
    </citation>
    <scope>NUCLEOTIDE SEQUENCE [LARGE SCALE GENOMIC DNA]</scope>
    <source>
        <strain evidence="1">Alpha-2009</strain>
        <tissue evidence="1">Whole body</tissue>
    </source>
</reference>
<gene>
    <name evidence="1" type="ORF">PUN28_002683</name>
</gene>
<evidence type="ECO:0000313" key="2">
    <source>
        <dbReference type="Proteomes" id="UP001430953"/>
    </source>
</evidence>
<dbReference type="Proteomes" id="UP001430953">
    <property type="component" value="Unassembled WGS sequence"/>
</dbReference>
<sequence>MRIIKVIPYHRPILLTCLFQRVELLFAYSPVLLKFYNYFIRNCINSFKYNLETKDLNLFFNYLLISKVLICSFVFSQKPFQSGFVHVIVVKPGSNKDATQTRCGNNNGRTSNAVNSSRCTLIKL</sequence>
<name>A0AAW2GVH8_9HYME</name>
<evidence type="ECO:0000313" key="1">
    <source>
        <dbReference type="EMBL" id="KAL0131288.1"/>
    </source>
</evidence>
<organism evidence="1 2">
    <name type="scientific">Cardiocondyla obscurior</name>
    <dbReference type="NCBI Taxonomy" id="286306"/>
    <lineage>
        <taxon>Eukaryota</taxon>
        <taxon>Metazoa</taxon>
        <taxon>Ecdysozoa</taxon>
        <taxon>Arthropoda</taxon>
        <taxon>Hexapoda</taxon>
        <taxon>Insecta</taxon>
        <taxon>Pterygota</taxon>
        <taxon>Neoptera</taxon>
        <taxon>Endopterygota</taxon>
        <taxon>Hymenoptera</taxon>
        <taxon>Apocrita</taxon>
        <taxon>Aculeata</taxon>
        <taxon>Formicoidea</taxon>
        <taxon>Formicidae</taxon>
        <taxon>Myrmicinae</taxon>
        <taxon>Cardiocondyla</taxon>
    </lineage>
</organism>
<dbReference type="AlphaFoldDB" id="A0AAW2GVH8"/>
<dbReference type="EMBL" id="JADYXP020000002">
    <property type="protein sequence ID" value="KAL0131288.1"/>
    <property type="molecule type" value="Genomic_DNA"/>
</dbReference>
<protein>
    <submittedName>
        <fullName evidence="1">Uncharacterized protein</fullName>
    </submittedName>
</protein>